<proteinExistence type="predicted"/>
<protein>
    <submittedName>
        <fullName evidence="3">Transmembrane protein</fullName>
    </submittedName>
</protein>
<reference evidence="3" key="1">
    <citation type="submission" date="2016-11" db="UniProtKB">
        <authorList>
            <consortium name="WormBaseParasite"/>
        </authorList>
    </citation>
    <scope>IDENTIFICATION</scope>
</reference>
<dbReference type="WBParaSite" id="L893_g32750.t1">
    <property type="protein sequence ID" value="L893_g32750.t1"/>
    <property type="gene ID" value="L893_g32750"/>
</dbReference>
<keyword evidence="1" id="KW-0812">Transmembrane</keyword>
<feature type="transmembrane region" description="Helical" evidence="1">
    <location>
        <begin position="21"/>
        <end position="43"/>
    </location>
</feature>
<feature type="transmembrane region" description="Helical" evidence="1">
    <location>
        <begin position="79"/>
        <end position="100"/>
    </location>
</feature>
<feature type="transmembrane region" description="Helical" evidence="1">
    <location>
        <begin position="49"/>
        <end position="67"/>
    </location>
</feature>
<organism evidence="2 3">
    <name type="scientific">Steinernema glaseri</name>
    <dbReference type="NCBI Taxonomy" id="37863"/>
    <lineage>
        <taxon>Eukaryota</taxon>
        <taxon>Metazoa</taxon>
        <taxon>Ecdysozoa</taxon>
        <taxon>Nematoda</taxon>
        <taxon>Chromadorea</taxon>
        <taxon>Rhabditida</taxon>
        <taxon>Tylenchina</taxon>
        <taxon>Panagrolaimomorpha</taxon>
        <taxon>Strongyloidoidea</taxon>
        <taxon>Steinernematidae</taxon>
        <taxon>Steinernema</taxon>
    </lineage>
</organism>
<name>A0A1I8A4G1_9BILA</name>
<evidence type="ECO:0000313" key="2">
    <source>
        <dbReference type="Proteomes" id="UP000095287"/>
    </source>
</evidence>
<dbReference type="AlphaFoldDB" id="A0A1I8A4G1"/>
<evidence type="ECO:0000313" key="3">
    <source>
        <dbReference type="WBParaSite" id="L893_g32750.t1"/>
    </source>
</evidence>
<dbReference type="Proteomes" id="UP000095287">
    <property type="component" value="Unplaced"/>
</dbReference>
<keyword evidence="1" id="KW-0472">Membrane</keyword>
<keyword evidence="1" id="KW-1133">Transmembrane helix</keyword>
<evidence type="ECO:0000256" key="1">
    <source>
        <dbReference type="SAM" id="Phobius"/>
    </source>
</evidence>
<feature type="transmembrane region" description="Helical" evidence="1">
    <location>
        <begin position="112"/>
        <end position="135"/>
    </location>
</feature>
<keyword evidence="2" id="KW-1185">Reference proteome</keyword>
<accession>A0A1I8A4G1</accession>
<sequence length="210" mass="23445">MPQRADCEQGRLPPRGRHVDIFQMVGFAGKWLPLVVMAVITATNQLPVYSLWILVFPVLTAFSDYGMHQWRIAYVKFGLLAYGLAIGGIVAFVIYINIILDCKTSCPDFGLYQLFMGIELLSLVYCLNAAVLCYSDLKRINGARRIPIEVFVENPLGTGGLVKNKVPGTRSVRLSYPSSRLFELNDNKVISITPEKEESDGKPFVEVPLE</sequence>